<evidence type="ECO:0000313" key="2">
    <source>
        <dbReference type="Proteomes" id="UP001431186"/>
    </source>
</evidence>
<sequence>MLSRAGIPVATHDRAQLDINIGDELWEIKPLMATPLGVSKAVSGGRKKQFADRFGSGTTIKVVLNFRYVAKISDDENRKRLVLEMQRHEVSEVILINKDGTVEFLFFAQ</sequence>
<dbReference type="Proteomes" id="UP001431186">
    <property type="component" value="Chromosome"/>
</dbReference>
<organism evidence="1 2">
    <name type="scientific">Leptogranulimonas caecicola</name>
    <dbReference type="NCBI Taxonomy" id="2894156"/>
    <lineage>
        <taxon>Bacteria</taxon>
        <taxon>Bacillati</taxon>
        <taxon>Actinomycetota</taxon>
        <taxon>Coriobacteriia</taxon>
        <taxon>Coriobacteriales</taxon>
        <taxon>Kribbibacteriaceae</taxon>
        <taxon>Leptogranulimonas</taxon>
    </lineage>
</organism>
<dbReference type="RefSeq" id="WP_265591565.1">
    <property type="nucleotide sequence ID" value="NZ_AP025285.1"/>
</dbReference>
<dbReference type="AlphaFoldDB" id="A0AAU9CH82"/>
<accession>A0AAU9CH82</accession>
<name>A0AAU9CH82_9ACTN</name>
<dbReference type="EMBL" id="AP025285">
    <property type="protein sequence ID" value="BDC91602.1"/>
    <property type="molecule type" value="Genomic_DNA"/>
</dbReference>
<evidence type="ECO:0000313" key="1">
    <source>
        <dbReference type="EMBL" id="BDC91602.1"/>
    </source>
</evidence>
<reference evidence="1" key="1">
    <citation type="submission" date="2021-11" db="EMBL/GenBank/DDBJ databases">
        <title>Complete genome sequence of Atopobiaceae bacterium TOC12.</title>
        <authorList>
            <person name="Morinaga K."/>
            <person name="Kusada H."/>
            <person name="Tamaki H."/>
        </authorList>
    </citation>
    <scope>NUCLEOTIDE SEQUENCE</scope>
    <source>
        <strain evidence="1">TOC12</strain>
    </source>
</reference>
<keyword evidence="2" id="KW-1185">Reference proteome</keyword>
<proteinExistence type="predicted"/>
<evidence type="ECO:0008006" key="3">
    <source>
        <dbReference type="Google" id="ProtNLM"/>
    </source>
</evidence>
<protein>
    <recommendedName>
        <fullName evidence="3">tRNA nuclease CdiA C-terminal domain-containing protein</fullName>
    </recommendedName>
</protein>
<dbReference type="KEGG" id="lcal:ATTO_14740"/>
<gene>
    <name evidence="1" type="ORF">ATTO_14740</name>
</gene>